<keyword evidence="5 7" id="KW-1133">Transmembrane helix</keyword>
<protein>
    <submittedName>
        <fullName evidence="9">Uncharacterized membrane-associated protein</fullName>
    </submittedName>
</protein>
<reference evidence="9" key="1">
    <citation type="submission" date="2015-07" db="EMBL/GenBank/DDBJ databases">
        <title>Draft Genome Sequences of Anaerolinea thermolimosa IMO-1, Bellilinea caldifistulae GOMI-1, Leptolinea tardivitalis YMTK-2, Levilinea saccharolytica KIBI-1,Longilinea arvoryzae KOME-1, Previously Described as Members of the Anaerolineaceae (Chloroflexi).</title>
        <authorList>
            <person name="Sekiguchi Y."/>
            <person name="Ohashi A."/>
            <person name="Matsuura N."/>
            <person name="Tourlousse M.D."/>
        </authorList>
    </citation>
    <scope>NUCLEOTIDE SEQUENCE [LARGE SCALE GENOMIC DNA]</scope>
    <source>
        <strain evidence="9">KOME-1</strain>
    </source>
</reference>
<name>A0A0S7BN07_9CHLR</name>
<feature type="transmembrane region" description="Helical" evidence="7">
    <location>
        <begin position="12"/>
        <end position="36"/>
    </location>
</feature>
<feature type="transmembrane region" description="Helical" evidence="7">
    <location>
        <begin position="131"/>
        <end position="154"/>
    </location>
</feature>
<comment type="similarity">
    <text evidence="2">Belongs to the DedA family.</text>
</comment>
<dbReference type="OrthoDB" id="165140at2"/>
<dbReference type="EMBL" id="DF967972">
    <property type="protein sequence ID" value="GAP15688.1"/>
    <property type="molecule type" value="Genomic_DNA"/>
</dbReference>
<dbReference type="GO" id="GO:0005886">
    <property type="term" value="C:plasma membrane"/>
    <property type="evidence" value="ECO:0007669"/>
    <property type="project" value="UniProtKB-SubCell"/>
</dbReference>
<evidence type="ECO:0000313" key="9">
    <source>
        <dbReference type="EMBL" id="GAP15688.1"/>
    </source>
</evidence>
<evidence type="ECO:0000256" key="6">
    <source>
        <dbReference type="ARBA" id="ARBA00023136"/>
    </source>
</evidence>
<comment type="subcellular location">
    <subcellularLocation>
        <location evidence="1">Cell membrane</location>
        <topology evidence="1">Multi-pass membrane protein</topology>
    </subcellularLocation>
</comment>
<dbReference type="AlphaFoldDB" id="A0A0S7BN07"/>
<keyword evidence="10" id="KW-1185">Reference proteome</keyword>
<feature type="transmembrane region" description="Helical" evidence="7">
    <location>
        <begin position="48"/>
        <end position="67"/>
    </location>
</feature>
<evidence type="ECO:0000256" key="3">
    <source>
        <dbReference type="ARBA" id="ARBA00022475"/>
    </source>
</evidence>
<evidence type="ECO:0000313" key="10">
    <source>
        <dbReference type="Proteomes" id="UP000055060"/>
    </source>
</evidence>
<feature type="transmembrane region" description="Helical" evidence="7">
    <location>
        <begin position="166"/>
        <end position="183"/>
    </location>
</feature>
<evidence type="ECO:0000256" key="1">
    <source>
        <dbReference type="ARBA" id="ARBA00004651"/>
    </source>
</evidence>
<dbReference type="RefSeq" id="WP_075074848.1">
    <property type="nucleotide sequence ID" value="NZ_DF967972.1"/>
</dbReference>
<dbReference type="InterPro" id="IPR032816">
    <property type="entry name" value="VTT_dom"/>
</dbReference>
<evidence type="ECO:0000256" key="2">
    <source>
        <dbReference type="ARBA" id="ARBA00010792"/>
    </source>
</evidence>
<dbReference type="Proteomes" id="UP000055060">
    <property type="component" value="Unassembled WGS sequence"/>
</dbReference>
<dbReference type="InterPro" id="IPR051311">
    <property type="entry name" value="DedA_domain"/>
</dbReference>
<proteinExistence type="inferred from homology"/>
<gene>
    <name evidence="9" type="ORF">LARV_03480</name>
</gene>
<accession>A0A0S7BN07</accession>
<evidence type="ECO:0000256" key="7">
    <source>
        <dbReference type="SAM" id="Phobius"/>
    </source>
</evidence>
<dbReference type="STRING" id="360412.LARV_03480"/>
<feature type="domain" description="VTT" evidence="8">
    <location>
        <begin position="41"/>
        <end position="151"/>
    </location>
</feature>
<keyword evidence="3" id="KW-1003">Cell membrane</keyword>
<sequence>MAFEILQLSSFGLLPYCILGLLVMAEGPFATLLGGAASSNGILLPVPAYFSVVVGNLTADMGWYLLGRFSKMQWLLRVAPRLGIKPQTIDQLRLGIQRNAPRLLFLAKLSVGLPIPTLVATGLSRVPVRRWAGMLVLGELLKSAALVSVGYLYAQAIEQASAGVRMVLWAMTAILVVAGLVWYRTRKNKARK</sequence>
<dbReference type="PANTHER" id="PTHR42709">
    <property type="entry name" value="ALKALINE PHOSPHATASE LIKE PROTEIN"/>
    <property type="match status" value="1"/>
</dbReference>
<keyword evidence="6 7" id="KW-0472">Membrane</keyword>
<evidence type="ECO:0000259" key="8">
    <source>
        <dbReference type="Pfam" id="PF09335"/>
    </source>
</evidence>
<dbReference type="PANTHER" id="PTHR42709:SF6">
    <property type="entry name" value="UNDECAPRENYL PHOSPHATE TRANSPORTER A"/>
    <property type="match status" value="1"/>
</dbReference>
<keyword evidence="4 7" id="KW-0812">Transmembrane</keyword>
<organism evidence="9">
    <name type="scientific">Longilinea arvoryzae</name>
    <dbReference type="NCBI Taxonomy" id="360412"/>
    <lineage>
        <taxon>Bacteria</taxon>
        <taxon>Bacillati</taxon>
        <taxon>Chloroflexota</taxon>
        <taxon>Anaerolineae</taxon>
        <taxon>Anaerolineales</taxon>
        <taxon>Anaerolineaceae</taxon>
        <taxon>Longilinea</taxon>
    </lineage>
</organism>
<evidence type="ECO:0000256" key="4">
    <source>
        <dbReference type="ARBA" id="ARBA00022692"/>
    </source>
</evidence>
<dbReference type="Pfam" id="PF09335">
    <property type="entry name" value="VTT_dom"/>
    <property type="match status" value="1"/>
</dbReference>
<evidence type="ECO:0000256" key="5">
    <source>
        <dbReference type="ARBA" id="ARBA00022989"/>
    </source>
</evidence>